<accession>A0A3S3Q6Z2</accession>
<dbReference type="EMBL" id="QPKB01000003">
    <property type="protein sequence ID" value="RWR80510.1"/>
    <property type="molecule type" value="Genomic_DNA"/>
</dbReference>
<dbReference type="Proteomes" id="UP000283530">
    <property type="component" value="Unassembled WGS sequence"/>
</dbReference>
<keyword evidence="2" id="KW-1185">Reference proteome</keyword>
<protein>
    <submittedName>
        <fullName evidence="1">Uncharacterized protein</fullName>
    </submittedName>
</protein>
<sequence length="168" mass="19389">MNPQVASPQFALPSDTWTVGIWESRFQATPELRTNTIERHVTLDINTGHTSFKRVPSFPFRFQLSAFSFLLLFLRKQTWKTRIHGNKNLSCEKKNNLRNSTAPYSSFFHKLPSPVTLDFLRSSQEHIVVEVRGLDEIGRIHSLRFSVMKAKCYADHGHLIHSPPVVSW</sequence>
<proteinExistence type="predicted"/>
<comment type="caution">
    <text evidence="1">The sequence shown here is derived from an EMBL/GenBank/DDBJ whole genome shotgun (WGS) entry which is preliminary data.</text>
</comment>
<dbReference type="AlphaFoldDB" id="A0A3S3Q6Z2"/>
<evidence type="ECO:0000313" key="2">
    <source>
        <dbReference type="Proteomes" id="UP000283530"/>
    </source>
</evidence>
<name>A0A3S3Q6Z2_9MAGN</name>
<evidence type="ECO:0000313" key="1">
    <source>
        <dbReference type="EMBL" id="RWR80510.1"/>
    </source>
</evidence>
<organism evidence="1 2">
    <name type="scientific">Cinnamomum micranthum f. kanehirae</name>
    <dbReference type="NCBI Taxonomy" id="337451"/>
    <lineage>
        <taxon>Eukaryota</taxon>
        <taxon>Viridiplantae</taxon>
        <taxon>Streptophyta</taxon>
        <taxon>Embryophyta</taxon>
        <taxon>Tracheophyta</taxon>
        <taxon>Spermatophyta</taxon>
        <taxon>Magnoliopsida</taxon>
        <taxon>Magnoliidae</taxon>
        <taxon>Laurales</taxon>
        <taxon>Lauraceae</taxon>
        <taxon>Cinnamomum</taxon>
    </lineage>
</organism>
<reference evidence="1 2" key="1">
    <citation type="journal article" date="2019" name="Nat. Plants">
        <title>Stout camphor tree genome fills gaps in understanding of flowering plant genome evolution.</title>
        <authorList>
            <person name="Chaw S.M."/>
            <person name="Liu Y.C."/>
            <person name="Wu Y.W."/>
            <person name="Wang H.Y."/>
            <person name="Lin C.I."/>
            <person name="Wu C.S."/>
            <person name="Ke H.M."/>
            <person name="Chang L.Y."/>
            <person name="Hsu C.Y."/>
            <person name="Yang H.T."/>
            <person name="Sudianto E."/>
            <person name="Hsu M.H."/>
            <person name="Wu K.P."/>
            <person name="Wang L.N."/>
            <person name="Leebens-Mack J.H."/>
            <person name="Tsai I.J."/>
        </authorList>
    </citation>
    <scope>NUCLEOTIDE SEQUENCE [LARGE SCALE GENOMIC DNA]</scope>
    <source>
        <strain evidence="2">cv. Chaw 1501</strain>
        <tissue evidence="1">Young leaves</tissue>
    </source>
</reference>
<gene>
    <name evidence="1" type="ORF">CKAN_00915200</name>
</gene>